<dbReference type="GO" id="GO:0046677">
    <property type="term" value="P:response to antibiotic"/>
    <property type="evidence" value="ECO:0007669"/>
    <property type="project" value="TreeGrafter"/>
</dbReference>
<dbReference type="PANTHER" id="PTHR30158">
    <property type="entry name" value="ACRA/E-RELATED COMPONENT OF DRUG EFFLUX TRANSPORTER"/>
    <property type="match status" value="1"/>
</dbReference>
<dbReference type="GO" id="GO:0030313">
    <property type="term" value="C:cell envelope"/>
    <property type="evidence" value="ECO:0007669"/>
    <property type="project" value="UniProtKB-SubCell"/>
</dbReference>
<dbReference type="NCBIfam" id="TIGR01730">
    <property type="entry name" value="RND_mfp"/>
    <property type="match status" value="1"/>
</dbReference>
<dbReference type="Gene3D" id="2.40.30.170">
    <property type="match status" value="1"/>
</dbReference>
<dbReference type="GO" id="GO:0005886">
    <property type="term" value="C:plasma membrane"/>
    <property type="evidence" value="ECO:0007669"/>
    <property type="project" value="TreeGrafter"/>
</dbReference>
<dbReference type="SUPFAM" id="SSF111369">
    <property type="entry name" value="HlyD-like secretion proteins"/>
    <property type="match status" value="1"/>
</dbReference>
<feature type="domain" description="Multidrug resistance protein MdtA-like beta-barrel" evidence="5">
    <location>
        <begin position="213"/>
        <end position="289"/>
    </location>
</feature>
<evidence type="ECO:0000313" key="8">
    <source>
        <dbReference type="Proteomes" id="UP000184020"/>
    </source>
</evidence>
<evidence type="ECO:0000259" key="4">
    <source>
        <dbReference type="Pfam" id="PF25917"/>
    </source>
</evidence>
<dbReference type="InterPro" id="IPR058627">
    <property type="entry name" value="MdtA-like_C"/>
</dbReference>
<organism evidence="7 8">
    <name type="scientific">Flavobacterium micromati</name>
    <dbReference type="NCBI Taxonomy" id="229205"/>
    <lineage>
        <taxon>Bacteria</taxon>
        <taxon>Pseudomonadati</taxon>
        <taxon>Bacteroidota</taxon>
        <taxon>Flavobacteriia</taxon>
        <taxon>Flavobacteriales</taxon>
        <taxon>Flavobacteriaceae</taxon>
        <taxon>Flavobacterium</taxon>
    </lineage>
</organism>
<protein>
    <submittedName>
        <fullName evidence="7">Membrane fusion protein, multidrug efflux system</fullName>
    </submittedName>
</protein>
<dbReference type="PANTHER" id="PTHR30158:SF23">
    <property type="entry name" value="MULTIDRUG RESISTANCE PROTEIN MEXA"/>
    <property type="match status" value="1"/>
</dbReference>
<dbReference type="STRING" id="229205.SAMN05444372_10255"/>
<dbReference type="Proteomes" id="UP000184020">
    <property type="component" value="Unassembled WGS sequence"/>
</dbReference>
<feature type="domain" description="Multidrug resistance protein MdtA-like barrel-sandwich hybrid" evidence="4">
    <location>
        <begin position="79"/>
        <end position="199"/>
    </location>
</feature>
<dbReference type="Pfam" id="PF25917">
    <property type="entry name" value="BSH_RND"/>
    <property type="match status" value="1"/>
</dbReference>
<evidence type="ECO:0000256" key="1">
    <source>
        <dbReference type="ARBA" id="ARBA00004196"/>
    </source>
</evidence>
<dbReference type="Pfam" id="PF25876">
    <property type="entry name" value="HH_MFP_RND"/>
    <property type="match status" value="1"/>
</dbReference>
<dbReference type="EMBL" id="FQWF01000002">
    <property type="protein sequence ID" value="SHG04688.1"/>
    <property type="molecule type" value="Genomic_DNA"/>
</dbReference>
<evidence type="ECO:0000259" key="5">
    <source>
        <dbReference type="Pfam" id="PF25944"/>
    </source>
</evidence>
<evidence type="ECO:0000313" key="7">
    <source>
        <dbReference type="EMBL" id="SHG04688.1"/>
    </source>
</evidence>
<proteinExistence type="inferred from homology"/>
<sequence length="382" mass="43129">MPFTSLGILNSKYLLLNFQIYTMNKLLVCTGLIAFLCLSSCTTKKEEKEEGDKFIVTNPIKIDTSFTKKYVSQIRSIQNIEIRAQEKGYLQNIYVDEGQFVKKGQLLFRIMPGMYQAELLKAKAEAKGAEIELQNAKMLADKNIVSKNEQALAQAKLEQAKAEVALAQLHLSFTEIRAPFDGTIDRIPKKLGSLIEEGELLTSLSDNSQMFAYFNVSEPEYLDYQMNVKDRANTNVSLLLANNELYQSKGNVEVIESEFNNETGNIAFRARFPNPNKLLRHGETGSVQMIVPFKNAIVIPQKATYEIQDKKYVFVLNKNNILESKEITVTGEIPDLYVITSGITANDKIVLEGVQKVKDGEKIKYDYVSPKEVISHLRLKAE</sequence>
<dbReference type="InterPro" id="IPR058624">
    <property type="entry name" value="MdtA-like_HH"/>
</dbReference>
<comment type="similarity">
    <text evidence="2">Belongs to the membrane fusion protein (MFP) (TC 8.A.1) family.</text>
</comment>
<dbReference type="GO" id="GO:0022857">
    <property type="term" value="F:transmembrane transporter activity"/>
    <property type="evidence" value="ECO:0007669"/>
    <property type="project" value="InterPro"/>
</dbReference>
<feature type="domain" description="Multidrug resistance protein MdtA-like alpha-helical hairpin" evidence="3">
    <location>
        <begin position="115"/>
        <end position="173"/>
    </location>
</feature>
<feature type="domain" description="Multidrug resistance protein MdtA-like C-terminal permuted SH3" evidence="6">
    <location>
        <begin position="295"/>
        <end position="356"/>
    </location>
</feature>
<dbReference type="InterPro" id="IPR058626">
    <property type="entry name" value="MdtA-like_b-barrel"/>
</dbReference>
<name>A0A1M5GLZ2_9FLAO</name>
<dbReference type="AlphaFoldDB" id="A0A1M5GLZ2"/>
<dbReference type="Pfam" id="PF25967">
    <property type="entry name" value="RND-MFP_C"/>
    <property type="match status" value="1"/>
</dbReference>
<dbReference type="Pfam" id="PF25944">
    <property type="entry name" value="Beta-barrel_RND"/>
    <property type="match status" value="1"/>
</dbReference>
<reference evidence="8" key="1">
    <citation type="submission" date="2016-11" db="EMBL/GenBank/DDBJ databases">
        <authorList>
            <person name="Varghese N."/>
            <person name="Submissions S."/>
        </authorList>
    </citation>
    <scope>NUCLEOTIDE SEQUENCE [LARGE SCALE GENOMIC DNA]</scope>
    <source>
        <strain evidence="8">DSM 17659</strain>
    </source>
</reference>
<gene>
    <name evidence="7" type="ORF">SAMN05444372_10255</name>
</gene>
<dbReference type="InterPro" id="IPR058625">
    <property type="entry name" value="MdtA-like_BSH"/>
</dbReference>
<keyword evidence="8" id="KW-1185">Reference proteome</keyword>
<comment type="subcellular location">
    <subcellularLocation>
        <location evidence="1">Cell envelope</location>
    </subcellularLocation>
</comment>
<evidence type="ECO:0000256" key="2">
    <source>
        <dbReference type="ARBA" id="ARBA00009477"/>
    </source>
</evidence>
<evidence type="ECO:0000259" key="3">
    <source>
        <dbReference type="Pfam" id="PF25876"/>
    </source>
</evidence>
<dbReference type="Gene3D" id="2.40.420.20">
    <property type="match status" value="1"/>
</dbReference>
<dbReference type="Gene3D" id="2.40.50.100">
    <property type="match status" value="1"/>
</dbReference>
<evidence type="ECO:0000259" key="6">
    <source>
        <dbReference type="Pfam" id="PF25967"/>
    </source>
</evidence>
<dbReference type="InterPro" id="IPR006143">
    <property type="entry name" value="RND_pump_MFP"/>
</dbReference>
<accession>A0A1M5GLZ2</accession>
<dbReference type="Gene3D" id="1.10.287.470">
    <property type="entry name" value="Helix hairpin bin"/>
    <property type="match status" value="1"/>
</dbReference>